<keyword evidence="7 17" id="KW-0547">Nucleotide-binding</keyword>
<dbReference type="EC" id="2.7.11.1" evidence="17"/>
<evidence type="ECO:0000256" key="11">
    <source>
        <dbReference type="ARBA" id="ARBA00023136"/>
    </source>
</evidence>
<dbReference type="PROSITE" id="PS50011">
    <property type="entry name" value="PROTEIN_KINASE_DOM"/>
    <property type="match status" value="1"/>
</dbReference>
<evidence type="ECO:0000256" key="16">
    <source>
        <dbReference type="ARBA" id="ARBA00048679"/>
    </source>
</evidence>
<dbReference type="SMART" id="SM00108">
    <property type="entry name" value="B_lectin"/>
    <property type="match status" value="1"/>
</dbReference>
<dbReference type="Pfam" id="PF01453">
    <property type="entry name" value="B_lectin"/>
    <property type="match status" value="1"/>
</dbReference>
<dbReference type="FunFam" id="2.90.10.10:FF:000007">
    <property type="entry name" value="Serine/threonine-protein kinase"/>
    <property type="match status" value="1"/>
</dbReference>
<dbReference type="PROSITE" id="PS00108">
    <property type="entry name" value="PROTEIN_KINASE_ST"/>
    <property type="match status" value="1"/>
</dbReference>
<keyword evidence="24" id="KW-1185">Reference proteome</keyword>
<keyword evidence="6 20" id="KW-0732">Signal</keyword>
<comment type="catalytic activity">
    <reaction evidence="15 17">
        <text>L-threonyl-[protein] + ATP = O-phospho-L-threonyl-[protein] + ADP + H(+)</text>
        <dbReference type="Rhea" id="RHEA:46608"/>
        <dbReference type="Rhea" id="RHEA-COMP:11060"/>
        <dbReference type="Rhea" id="RHEA-COMP:11605"/>
        <dbReference type="ChEBI" id="CHEBI:15378"/>
        <dbReference type="ChEBI" id="CHEBI:30013"/>
        <dbReference type="ChEBI" id="CHEBI:30616"/>
        <dbReference type="ChEBI" id="CHEBI:61977"/>
        <dbReference type="ChEBI" id="CHEBI:456216"/>
        <dbReference type="EC" id="2.7.11.1"/>
    </reaction>
</comment>
<dbReference type="CDD" id="cd01098">
    <property type="entry name" value="PAN_AP_plant"/>
    <property type="match status" value="1"/>
</dbReference>
<dbReference type="InterPro" id="IPR000858">
    <property type="entry name" value="S_locus_glycoprot_dom"/>
</dbReference>
<dbReference type="GO" id="GO:0016020">
    <property type="term" value="C:membrane"/>
    <property type="evidence" value="ECO:0007669"/>
    <property type="project" value="UniProtKB-SubCell"/>
</dbReference>
<keyword evidence="8 17" id="KW-0418">Kinase</keyword>
<evidence type="ECO:0000256" key="18">
    <source>
        <dbReference type="PROSITE-ProRule" id="PRU10141"/>
    </source>
</evidence>
<comment type="catalytic activity">
    <reaction evidence="16 17">
        <text>L-seryl-[protein] + ATP = O-phospho-L-seryl-[protein] + ADP + H(+)</text>
        <dbReference type="Rhea" id="RHEA:17989"/>
        <dbReference type="Rhea" id="RHEA-COMP:9863"/>
        <dbReference type="Rhea" id="RHEA-COMP:11604"/>
        <dbReference type="ChEBI" id="CHEBI:15378"/>
        <dbReference type="ChEBI" id="CHEBI:29999"/>
        <dbReference type="ChEBI" id="CHEBI:30616"/>
        <dbReference type="ChEBI" id="CHEBI:83421"/>
        <dbReference type="ChEBI" id="CHEBI:456216"/>
        <dbReference type="EC" id="2.7.11.1"/>
    </reaction>
</comment>
<dbReference type="PANTHER" id="PTHR47974:SF4">
    <property type="entry name" value="RECEPTOR-LIKE SERINE_THREONINE-PROTEIN KINASE"/>
    <property type="match status" value="1"/>
</dbReference>
<evidence type="ECO:0000256" key="19">
    <source>
        <dbReference type="SAM" id="Phobius"/>
    </source>
</evidence>
<dbReference type="RefSeq" id="XP_010928583.1">
    <property type="nucleotide sequence ID" value="XM_010930281.2"/>
</dbReference>
<dbReference type="InterPro" id="IPR036426">
    <property type="entry name" value="Bulb-type_lectin_dom_sf"/>
</dbReference>
<dbReference type="FunFam" id="1.10.510.10:FF:000302">
    <property type="entry name" value="Serine/threonine-protein kinase"/>
    <property type="match status" value="1"/>
</dbReference>
<dbReference type="InterPro" id="IPR008271">
    <property type="entry name" value="Ser/Thr_kinase_AS"/>
</dbReference>
<evidence type="ECO:0000256" key="5">
    <source>
        <dbReference type="ARBA" id="ARBA00022692"/>
    </source>
</evidence>
<comment type="subcellular location">
    <subcellularLocation>
        <location evidence="1">Membrane</location>
        <topology evidence="1">Single-pass type I membrane protein</topology>
    </subcellularLocation>
</comment>
<dbReference type="CDD" id="cd00028">
    <property type="entry name" value="B_lectin"/>
    <property type="match status" value="1"/>
</dbReference>
<dbReference type="SUPFAM" id="SSF56112">
    <property type="entry name" value="Protein kinase-like (PK-like)"/>
    <property type="match status" value="1"/>
</dbReference>
<dbReference type="PANTHER" id="PTHR47974">
    <property type="entry name" value="OS07G0415500 PROTEIN"/>
    <property type="match status" value="1"/>
</dbReference>
<gene>
    <name evidence="25" type="primary">LOC105050315</name>
</gene>
<dbReference type="InterPro" id="IPR000719">
    <property type="entry name" value="Prot_kinase_dom"/>
</dbReference>
<keyword evidence="12" id="KW-1015">Disulfide bond</keyword>
<evidence type="ECO:0000256" key="10">
    <source>
        <dbReference type="ARBA" id="ARBA00022989"/>
    </source>
</evidence>
<dbReference type="Pfam" id="PF00069">
    <property type="entry name" value="Pkinase"/>
    <property type="match status" value="1"/>
</dbReference>
<evidence type="ECO:0000256" key="14">
    <source>
        <dbReference type="ARBA" id="ARBA00023180"/>
    </source>
</evidence>
<evidence type="ECO:0000313" key="24">
    <source>
        <dbReference type="Proteomes" id="UP000504607"/>
    </source>
</evidence>
<evidence type="ECO:0000256" key="17">
    <source>
        <dbReference type="PIRNR" id="PIRNR000641"/>
    </source>
</evidence>
<evidence type="ECO:0000259" key="23">
    <source>
        <dbReference type="PROSITE" id="PS50948"/>
    </source>
</evidence>
<evidence type="ECO:0000313" key="25">
    <source>
        <dbReference type="RefSeq" id="XP_010928583.1"/>
    </source>
</evidence>
<dbReference type="GO" id="GO:0005524">
    <property type="term" value="F:ATP binding"/>
    <property type="evidence" value="ECO:0007669"/>
    <property type="project" value="UniProtKB-UniRule"/>
</dbReference>
<dbReference type="Proteomes" id="UP000504607">
    <property type="component" value="Chromosome 8"/>
</dbReference>
<dbReference type="Gene3D" id="1.10.510.10">
    <property type="entry name" value="Transferase(Phosphotransferase) domain 1"/>
    <property type="match status" value="1"/>
</dbReference>
<dbReference type="PROSITE" id="PS00107">
    <property type="entry name" value="PROTEIN_KINASE_ATP"/>
    <property type="match status" value="1"/>
</dbReference>
<reference evidence="25" key="1">
    <citation type="submission" date="2025-08" db="UniProtKB">
        <authorList>
            <consortium name="RefSeq"/>
        </authorList>
    </citation>
    <scope>IDENTIFICATION</scope>
</reference>
<dbReference type="SMART" id="SM00220">
    <property type="entry name" value="S_TKc"/>
    <property type="match status" value="1"/>
</dbReference>
<dbReference type="Pfam" id="PF00954">
    <property type="entry name" value="S_locus_glycop"/>
    <property type="match status" value="1"/>
</dbReference>
<keyword evidence="2 17" id="KW-0723">Serine/threonine-protein kinase</keyword>
<sequence length="784" mass="87053">MKNPSPLTNIPIPLFLLLLLFFLLSPSASRAERSSLSRGSSLSVEDVSDILVSPSKSFASGFYNVGSNAYAFSIWFSSSANKTVAWTANREHPVNGHGSQISFRKDGGMVLTDTDGRVVWSTNTSSTQADRVQLLDTGNLVMKDPSGKILWQSFDSPTDTLLPTQPITKSTQVVSSAAPGSLSSGYYSLFFDNDNVLRLIYDGPEISSVYWPNPDDDVFQNGRTKYNSSRYAVLDGMGKFVSSDQLAFSASDRGSGILRRLTLDYDGNLRLYSLDESKGTWSVTWEALPQICQIHGLCGRNGICSYMQSKVVCSCPSHYEMSDQSDWRKGCKPKFQMNCNTNSFLELPGTDFWGNDLNTSESTSLEACKETCEEDCSCEGIVYTSGKCYSKGTLFNGRAPPDTPGITYLRMPASMSTSGSSAPQTHELICNAATYASSRGKVRWVYFYRFISAFGAIEILFVVSGWWFIISRRERKPTSLEEGCREISRQFSQFTYKELKKATRKFMDEIGRGGSGVVYKGVLDDKRVVAVKKLGDAIQGELGAELSLIGRIYHKNLVRIWGFCSEGPHDLLVTEYVANGSLDKHIFDEHGTASVLGWSERFKIAVGVAQGLAYLHHECLEWVIHCDVKPENILLDGEFEPKIADFGLAKLSKRGGVGSDISRIRGTRGYMAPEWTTNLPITAKVDVYSYGVVLLEMVKGSRVSNLKVDKEEEFEGTPKSFVRMLKEKLESGDESWVEEIVDSRLNGQFNCKQAENMVEIVVSCLEEDRNKRPTMDSVVHMLLS</sequence>
<evidence type="ECO:0000256" key="9">
    <source>
        <dbReference type="ARBA" id="ARBA00022840"/>
    </source>
</evidence>
<organism evidence="24 25">
    <name type="scientific">Elaeis guineensis var. tenera</name>
    <name type="common">Oil palm</name>
    <dbReference type="NCBI Taxonomy" id="51953"/>
    <lineage>
        <taxon>Eukaryota</taxon>
        <taxon>Viridiplantae</taxon>
        <taxon>Streptophyta</taxon>
        <taxon>Embryophyta</taxon>
        <taxon>Tracheophyta</taxon>
        <taxon>Spermatophyta</taxon>
        <taxon>Magnoliopsida</taxon>
        <taxon>Liliopsida</taxon>
        <taxon>Arecaceae</taxon>
        <taxon>Arecoideae</taxon>
        <taxon>Cocoseae</taxon>
        <taxon>Elaeidinae</taxon>
        <taxon>Elaeis</taxon>
    </lineage>
</organism>
<dbReference type="InterPro" id="IPR011009">
    <property type="entry name" value="Kinase-like_dom_sf"/>
</dbReference>
<keyword evidence="11 19" id="KW-0472">Membrane</keyword>
<dbReference type="GO" id="GO:0051707">
    <property type="term" value="P:response to other organism"/>
    <property type="evidence" value="ECO:0007669"/>
    <property type="project" value="UniProtKB-ARBA"/>
</dbReference>
<keyword evidence="4 17" id="KW-0808">Transferase</keyword>
<dbReference type="InterPro" id="IPR001480">
    <property type="entry name" value="Bulb-type_lectin_dom"/>
</dbReference>
<dbReference type="AlphaFoldDB" id="A0A6I9RM39"/>
<dbReference type="InterPro" id="IPR003609">
    <property type="entry name" value="Pan_app"/>
</dbReference>
<evidence type="ECO:0000256" key="20">
    <source>
        <dbReference type="SAM" id="SignalP"/>
    </source>
</evidence>
<dbReference type="PROSITE" id="PS50927">
    <property type="entry name" value="BULB_LECTIN"/>
    <property type="match status" value="1"/>
</dbReference>
<evidence type="ECO:0000256" key="2">
    <source>
        <dbReference type="ARBA" id="ARBA00022527"/>
    </source>
</evidence>
<dbReference type="GO" id="GO:0004674">
    <property type="term" value="F:protein serine/threonine kinase activity"/>
    <property type="evidence" value="ECO:0007669"/>
    <property type="project" value="UniProtKB-KW"/>
</dbReference>
<dbReference type="CDD" id="cd14066">
    <property type="entry name" value="STKc_IRAK"/>
    <property type="match status" value="1"/>
</dbReference>
<keyword evidence="13 25" id="KW-0675">Receptor</keyword>
<evidence type="ECO:0000256" key="13">
    <source>
        <dbReference type="ARBA" id="ARBA00023170"/>
    </source>
</evidence>
<name>A0A6I9RM39_ELAGV</name>
<feature type="signal peptide" evidence="20">
    <location>
        <begin position="1"/>
        <end position="31"/>
    </location>
</feature>
<dbReference type="FunFam" id="2.90.10.10:FF:000015">
    <property type="entry name" value="Serine/threonine-protein kinase"/>
    <property type="match status" value="1"/>
</dbReference>
<keyword evidence="9 17" id="KW-0067">ATP-binding</keyword>
<dbReference type="SUPFAM" id="SSF51110">
    <property type="entry name" value="alpha-D-mannose-specific plant lectins"/>
    <property type="match status" value="1"/>
</dbReference>
<evidence type="ECO:0000256" key="7">
    <source>
        <dbReference type="ARBA" id="ARBA00022741"/>
    </source>
</evidence>
<proteinExistence type="inferred from homology"/>
<feature type="domain" description="Apple" evidence="23">
    <location>
        <begin position="339"/>
        <end position="413"/>
    </location>
</feature>
<dbReference type="FunFam" id="3.30.200.20:FF:000059">
    <property type="entry name" value="S-receptor-like serine/threonine-protein kinase"/>
    <property type="match status" value="1"/>
</dbReference>
<comment type="similarity">
    <text evidence="17">Belongs to the protein kinase superfamily. Ser/Thr protein kinase family.</text>
</comment>
<feature type="domain" description="Bulb-type lectin" evidence="22">
    <location>
        <begin position="27"/>
        <end position="155"/>
    </location>
</feature>
<keyword evidence="5 19" id="KW-0812">Transmembrane</keyword>
<keyword evidence="14" id="KW-0325">Glycoprotein</keyword>
<keyword evidence="10 19" id="KW-1133">Transmembrane helix</keyword>
<evidence type="ECO:0000256" key="3">
    <source>
        <dbReference type="ARBA" id="ARBA00022536"/>
    </source>
</evidence>
<protein>
    <recommendedName>
        <fullName evidence="17">Receptor-like serine/threonine-protein kinase</fullName>
        <ecNumber evidence="17">2.7.11.1</ecNumber>
    </recommendedName>
</protein>
<evidence type="ECO:0000256" key="1">
    <source>
        <dbReference type="ARBA" id="ARBA00004479"/>
    </source>
</evidence>
<dbReference type="GO" id="GO:0048544">
    <property type="term" value="P:recognition of pollen"/>
    <property type="evidence" value="ECO:0007669"/>
    <property type="project" value="InterPro"/>
</dbReference>
<evidence type="ECO:0000256" key="15">
    <source>
        <dbReference type="ARBA" id="ARBA00047899"/>
    </source>
</evidence>
<feature type="domain" description="Protein kinase" evidence="21">
    <location>
        <begin position="504"/>
        <end position="783"/>
    </location>
</feature>
<feature type="transmembrane region" description="Helical" evidence="19">
    <location>
        <begin position="446"/>
        <end position="469"/>
    </location>
</feature>
<dbReference type="InterPro" id="IPR017441">
    <property type="entry name" value="Protein_kinase_ATP_BS"/>
</dbReference>
<accession>A0A6I9RM39</accession>
<dbReference type="PROSITE" id="PS50948">
    <property type="entry name" value="PAN"/>
    <property type="match status" value="1"/>
</dbReference>
<evidence type="ECO:0000259" key="21">
    <source>
        <dbReference type="PROSITE" id="PS50011"/>
    </source>
</evidence>
<evidence type="ECO:0000256" key="6">
    <source>
        <dbReference type="ARBA" id="ARBA00022729"/>
    </source>
</evidence>
<evidence type="ECO:0000256" key="4">
    <source>
        <dbReference type="ARBA" id="ARBA00022679"/>
    </source>
</evidence>
<dbReference type="PIRSF" id="PIRSF000641">
    <property type="entry name" value="SRK"/>
    <property type="match status" value="1"/>
</dbReference>
<feature type="chain" id="PRO_5027102231" description="Receptor-like serine/threonine-protein kinase" evidence="20">
    <location>
        <begin position="32"/>
        <end position="784"/>
    </location>
</feature>
<evidence type="ECO:0000256" key="12">
    <source>
        <dbReference type="ARBA" id="ARBA00023157"/>
    </source>
</evidence>
<dbReference type="Gene3D" id="3.50.4.10">
    <property type="entry name" value="Hepatocyte Growth Factor"/>
    <property type="match status" value="1"/>
</dbReference>
<dbReference type="InterPro" id="IPR024171">
    <property type="entry name" value="SRK-like_kinase"/>
</dbReference>
<evidence type="ECO:0000256" key="8">
    <source>
        <dbReference type="ARBA" id="ARBA00022777"/>
    </source>
</evidence>
<feature type="binding site" evidence="18">
    <location>
        <position position="533"/>
    </location>
    <ligand>
        <name>ATP</name>
        <dbReference type="ChEBI" id="CHEBI:30616"/>
    </ligand>
</feature>
<dbReference type="OrthoDB" id="619632at2759"/>
<dbReference type="InParanoid" id="A0A6I9RM39"/>
<keyword evidence="3" id="KW-0245">EGF-like domain</keyword>
<evidence type="ECO:0000259" key="22">
    <source>
        <dbReference type="PROSITE" id="PS50927"/>
    </source>
</evidence>
<dbReference type="Gene3D" id="2.90.10.10">
    <property type="entry name" value="Bulb-type lectin domain"/>
    <property type="match status" value="2"/>
</dbReference>
<dbReference type="Gene3D" id="3.30.200.20">
    <property type="entry name" value="Phosphorylase Kinase, domain 1"/>
    <property type="match status" value="1"/>
</dbReference>